<comment type="caution">
    <text evidence="2">The sequence shown here is derived from an EMBL/GenBank/DDBJ whole genome shotgun (WGS) entry which is preliminary data.</text>
</comment>
<dbReference type="SUPFAM" id="SSF160214">
    <property type="entry name" value="FlaG-like"/>
    <property type="match status" value="1"/>
</dbReference>
<dbReference type="Gene3D" id="3.30.160.170">
    <property type="entry name" value="FlaG-like"/>
    <property type="match status" value="1"/>
</dbReference>
<sequence>MRIDNQSTGQNFASYSSVGTGNGGTEVRNEKSAQITKDFSGLAEVKDSRSVLSSPEQASKAEQASNPQQVNSPEQIINAVSEVSEFAQTSNRQLAFSVDENSQKQVVKVTDSESGEVIRQIPSEEFLTLSERLKDLNADVGTAVGVLFNKQV</sequence>
<dbReference type="PANTHER" id="PTHR37166">
    <property type="entry name" value="PROTEIN FLAG"/>
    <property type="match status" value="1"/>
</dbReference>
<evidence type="ECO:0000313" key="3">
    <source>
        <dbReference type="Proteomes" id="UP001247805"/>
    </source>
</evidence>
<dbReference type="EMBL" id="JAWDIO010000002">
    <property type="protein sequence ID" value="MDU0355727.1"/>
    <property type="molecule type" value="Genomic_DNA"/>
</dbReference>
<dbReference type="InterPro" id="IPR005186">
    <property type="entry name" value="FlaG"/>
</dbReference>
<feature type="compositionally biased region" description="Polar residues" evidence="1">
    <location>
        <begin position="1"/>
        <end position="19"/>
    </location>
</feature>
<proteinExistence type="predicted"/>
<evidence type="ECO:0000256" key="1">
    <source>
        <dbReference type="SAM" id="MobiDB-lite"/>
    </source>
</evidence>
<reference evidence="2 3" key="1">
    <citation type="submission" date="2023-10" db="EMBL/GenBank/DDBJ databases">
        <title>Glaciecola aquimarina strain GGW-M5 nov., isolated from a coastal seawater.</title>
        <authorList>
            <person name="Bayburt H."/>
            <person name="Kim J.M."/>
            <person name="Choi B.J."/>
            <person name="Jeon C.O."/>
        </authorList>
    </citation>
    <scope>NUCLEOTIDE SEQUENCE [LARGE SCALE GENOMIC DNA]</scope>
    <source>
        <strain evidence="2 3">KCTC 32108</strain>
    </source>
</reference>
<dbReference type="Pfam" id="PF03646">
    <property type="entry name" value="FlaG"/>
    <property type="match status" value="1"/>
</dbReference>
<keyword evidence="3" id="KW-1185">Reference proteome</keyword>
<dbReference type="InterPro" id="IPR035924">
    <property type="entry name" value="FlaG-like_sf"/>
</dbReference>
<name>A0ABU3T0I3_9ALTE</name>
<protein>
    <submittedName>
        <fullName evidence="2">Flagellar protein FlaG</fullName>
    </submittedName>
</protein>
<evidence type="ECO:0000313" key="2">
    <source>
        <dbReference type="EMBL" id="MDU0355727.1"/>
    </source>
</evidence>
<organism evidence="2 3">
    <name type="scientific">Paraglaciecola aquimarina</name>
    <dbReference type="NCBI Taxonomy" id="1235557"/>
    <lineage>
        <taxon>Bacteria</taxon>
        <taxon>Pseudomonadati</taxon>
        <taxon>Pseudomonadota</taxon>
        <taxon>Gammaproteobacteria</taxon>
        <taxon>Alteromonadales</taxon>
        <taxon>Alteromonadaceae</taxon>
        <taxon>Paraglaciecola</taxon>
    </lineage>
</organism>
<dbReference type="PANTHER" id="PTHR37166:SF1">
    <property type="entry name" value="PROTEIN FLAG"/>
    <property type="match status" value="1"/>
</dbReference>
<keyword evidence="2" id="KW-0282">Flagellum</keyword>
<keyword evidence="2" id="KW-0966">Cell projection</keyword>
<keyword evidence="2" id="KW-0969">Cilium</keyword>
<accession>A0ABU3T0I3</accession>
<feature type="region of interest" description="Disordered" evidence="1">
    <location>
        <begin position="1"/>
        <end position="75"/>
    </location>
</feature>
<gene>
    <name evidence="2" type="ORF">RS130_19220</name>
</gene>
<dbReference type="Proteomes" id="UP001247805">
    <property type="component" value="Unassembled WGS sequence"/>
</dbReference>
<dbReference type="RefSeq" id="WP_316027253.1">
    <property type="nucleotide sequence ID" value="NZ_JAWDIO010000002.1"/>
</dbReference>
<feature type="compositionally biased region" description="Polar residues" evidence="1">
    <location>
        <begin position="50"/>
        <end position="75"/>
    </location>
</feature>